<dbReference type="EMBL" id="MT144607">
    <property type="protein sequence ID" value="QJH94878.1"/>
    <property type="molecule type" value="Genomic_DNA"/>
</dbReference>
<protein>
    <recommendedName>
        <fullName evidence="3">Tail protein</fullName>
    </recommendedName>
</protein>
<evidence type="ECO:0000313" key="1">
    <source>
        <dbReference type="EMBL" id="QJA45464.1"/>
    </source>
</evidence>
<accession>A0A6H1ZD35</accession>
<dbReference type="EMBL" id="MT143991">
    <property type="protein sequence ID" value="QJA45464.1"/>
    <property type="molecule type" value="Genomic_DNA"/>
</dbReference>
<dbReference type="AlphaFoldDB" id="A0A6H1ZD35"/>
<name>A0A6H1ZD35_9ZZZZ</name>
<sequence>MGEAITYLESDGTSHTLTVDGKYRYIEGLGLDEFYAEPVIDELPANINVVRDFNWLTRPVSLRLAVQGTSYANMQANRRSLFQYFVPDITRGTAGTLQFVMDSGGTYQFQAAPCTPARESSANLVSVVALNFTCPQFLHYLPAGSTTSAFNGTANVNLVYNNAGGVPAFPVFTMTGSVDTARIAYPNGNYIEIGTTTAGAADVMTVYTKPSLLRIDYKLGGTAAVANWTGYGGTVSTFDTLPTGAGTVVLSAAGGTASLTMTWDTLRTGIG</sequence>
<evidence type="ECO:0000313" key="2">
    <source>
        <dbReference type="EMBL" id="QJH94878.1"/>
    </source>
</evidence>
<gene>
    <name evidence="1" type="ORF">TM448A00243_0013</name>
    <name evidence="2" type="ORF">TM448B00304_0057</name>
</gene>
<reference evidence="1" key="1">
    <citation type="submission" date="2020-03" db="EMBL/GenBank/DDBJ databases">
        <title>The deep terrestrial virosphere.</title>
        <authorList>
            <person name="Holmfeldt K."/>
            <person name="Nilsson E."/>
            <person name="Simone D."/>
            <person name="Lopez-Fernandez M."/>
            <person name="Wu X."/>
            <person name="de Brujin I."/>
            <person name="Lundin D."/>
            <person name="Andersson A."/>
            <person name="Bertilsson S."/>
            <person name="Dopson M."/>
        </authorList>
    </citation>
    <scope>NUCLEOTIDE SEQUENCE</scope>
    <source>
        <strain evidence="1">TM448A00243</strain>
        <strain evidence="2">TM448B00304</strain>
    </source>
</reference>
<proteinExistence type="predicted"/>
<evidence type="ECO:0008006" key="3">
    <source>
        <dbReference type="Google" id="ProtNLM"/>
    </source>
</evidence>
<organism evidence="1">
    <name type="scientific">viral metagenome</name>
    <dbReference type="NCBI Taxonomy" id="1070528"/>
    <lineage>
        <taxon>unclassified sequences</taxon>
        <taxon>metagenomes</taxon>
        <taxon>organismal metagenomes</taxon>
    </lineage>
</organism>